<sequence length="29" mass="3317">MEKKIAALIRERQDEALRMALGITLCDDI</sequence>
<dbReference type="AlphaFoldDB" id="A0A3B1CA28"/>
<protein>
    <submittedName>
        <fullName evidence="1">Uncharacterized protein</fullName>
    </submittedName>
</protein>
<dbReference type="EMBL" id="UOGB01000208">
    <property type="protein sequence ID" value="VAX21523.1"/>
    <property type="molecule type" value="Genomic_DNA"/>
</dbReference>
<accession>A0A3B1CA28</accession>
<reference evidence="1" key="1">
    <citation type="submission" date="2018-06" db="EMBL/GenBank/DDBJ databases">
        <authorList>
            <person name="Zhirakovskaya E."/>
        </authorList>
    </citation>
    <scope>NUCLEOTIDE SEQUENCE</scope>
</reference>
<organism evidence="1">
    <name type="scientific">hydrothermal vent metagenome</name>
    <dbReference type="NCBI Taxonomy" id="652676"/>
    <lineage>
        <taxon>unclassified sequences</taxon>
        <taxon>metagenomes</taxon>
        <taxon>ecological metagenomes</taxon>
    </lineage>
</organism>
<evidence type="ECO:0000313" key="1">
    <source>
        <dbReference type="EMBL" id="VAX21523.1"/>
    </source>
</evidence>
<name>A0A3B1CA28_9ZZZZ</name>
<proteinExistence type="predicted"/>
<gene>
    <name evidence="1" type="ORF">MNBD_NITROSPINAE03-798</name>
</gene>
<feature type="non-terminal residue" evidence="1">
    <location>
        <position position="29"/>
    </location>
</feature>